<evidence type="ECO:0000256" key="1">
    <source>
        <dbReference type="SAM" id="Coils"/>
    </source>
</evidence>
<dbReference type="SUPFAM" id="SSF48452">
    <property type="entry name" value="TPR-like"/>
    <property type="match status" value="1"/>
</dbReference>
<feature type="coiled-coil region" evidence="1">
    <location>
        <begin position="172"/>
        <end position="199"/>
    </location>
</feature>
<feature type="signal peptide" evidence="2">
    <location>
        <begin position="1"/>
        <end position="20"/>
    </location>
</feature>
<sequence>MKKVLLFALALVLFPALTSAQSLEKRQLAKINAKQALKFPQDCNIEDSVIAAAKKVYEKNPKDFAAVYNYAVTLSAGECDDAEAYISSAQVKLAKRLFKEALTLKPTSPSCYAGLGYLTMYESGLSGAIFFGDNAMDDKLFPHTVKANQAAAKQALEYYKKAMQYKYDGAFLPAMKDEMQRLEKELNKLKTNSAKTAVRKGLSKKK</sequence>
<evidence type="ECO:0000256" key="2">
    <source>
        <dbReference type="SAM" id="SignalP"/>
    </source>
</evidence>
<gene>
    <name evidence="3" type="ORF">Elusimicrob1349_0880</name>
</gene>
<organism evidence="3">
    <name type="scientific">uncultured Elusimicrobia bacterium</name>
    <dbReference type="NCBI Taxonomy" id="699876"/>
    <lineage>
        <taxon>Bacteria</taxon>
        <taxon>Pseudomonadati</taxon>
        <taxon>Elusimicrobiota</taxon>
        <taxon>Elusimicrobia</taxon>
        <taxon>environmental samples</taxon>
    </lineage>
</organism>
<feature type="chain" id="PRO_5025021645" evidence="2">
    <location>
        <begin position="21"/>
        <end position="206"/>
    </location>
</feature>
<name>A0A650EN57_9BACT</name>
<accession>A0A650EN57</accession>
<dbReference type="Gene3D" id="1.25.40.10">
    <property type="entry name" value="Tetratricopeptide repeat domain"/>
    <property type="match status" value="1"/>
</dbReference>
<evidence type="ECO:0000313" key="3">
    <source>
        <dbReference type="EMBL" id="QGT50618.1"/>
    </source>
</evidence>
<dbReference type="EMBL" id="MN577571">
    <property type="protein sequence ID" value="QGT50618.1"/>
    <property type="molecule type" value="Genomic_DNA"/>
</dbReference>
<keyword evidence="2" id="KW-0732">Signal</keyword>
<proteinExistence type="predicted"/>
<reference evidence="3" key="1">
    <citation type="journal article" date="2020" name="J. ISSAAS">
        <title>Lactobacilli and other gastrointestinal microbiota of Peromyscus leucopus, reservoir host for agents of Lyme disease and other zoonoses in North America.</title>
        <authorList>
            <person name="Milovic A."/>
            <person name="Bassam K."/>
            <person name="Shao H."/>
            <person name="Chatzistamou I."/>
            <person name="Tufts D.M."/>
            <person name="Diuk-Wasser M."/>
            <person name="Barbour A.G."/>
        </authorList>
    </citation>
    <scope>NUCLEOTIDE SEQUENCE</scope>
    <source>
        <strain evidence="3">LL30</strain>
    </source>
</reference>
<keyword evidence="1" id="KW-0175">Coiled coil</keyword>
<dbReference type="InterPro" id="IPR011990">
    <property type="entry name" value="TPR-like_helical_dom_sf"/>
</dbReference>
<protein>
    <submittedName>
        <fullName evidence="3">Uncharacterized protein</fullName>
    </submittedName>
</protein>
<dbReference type="AlphaFoldDB" id="A0A650EN57"/>